<evidence type="ECO:0000313" key="1">
    <source>
        <dbReference type="EMBL" id="KAL5105090.1"/>
    </source>
</evidence>
<dbReference type="Proteomes" id="UP001651158">
    <property type="component" value="Unassembled WGS sequence"/>
</dbReference>
<keyword evidence="3" id="KW-1185">Reference proteome</keyword>
<evidence type="ECO:0000313" key="3">
    <source>
        <dbReference type="Proteomes" id="UP001651158"/>
    </source>
</evidence>
<reference evidence="2" key="2">
    <citation type="submission" date="2024-12" db="EMBL/GenBank/DDBJ databases">
        <authorList>
            <person name="Estrada K."/>
            <person name="Bobes R.J."/>
            <person name="Sanchez-Flores A."/>
            <person name="Laclette J.P."/>
        </authorList>
    </citation>
    <scope>NUCLEOTIDE SEQUENCE</scope>
    <source>
        <strain evidence="2">WFUcys</strain>
        <tissue evidence="2">Peritoneal cavity of infected mice</tissue>
    </source>
</reference>
<organism evidence="2 3">
    <name type="scientific">Taenia crassiceps</name>
    <dbReference type="NCBI Taxonomy" id="6207"/>
    <lineage>
        <taxon>Eukaryota</taxon>
        <taxon>Metazoa</taxon>
        <taxon>Spiralia</taxon>
        <taxon>Lophotrochozoa</taxon>
        <taxon>Platyhelminthes</taxon>
        <taxon>Cestoda</taxon>
        <taxon>Eucestoda</taxon>
        <taxon>Cyclophyllidea</taxon>
        <taxon>Taeniidae</taxon>
        <taxon>Taenia</taxon>
    </lineage>
</organism>
<comment type="caution">
    <text evidence="2">The sequence shown here is derived from an EMBL/GenBank/DDBJ whole genome shotgun (WGS) entry which is preliminary data.</text>
</comment>
<evidence type="ECO:0000313" key="2">
    <source>
        <dbReference type="EMBL" id="KAL5105308.1"/>
    </source>
</evidence>
<protein>
    <submittedName>
        <fullName evidence="2">Uncharacterized protein</fullName>
    </submittedName>
</protein>
<dbReference type="EMBL" id="JAKROA010000009">
    <property type="protein sequence ID" value="KAL5105308.1"/>
    <property type="molecule type" value="Genomic_DNA"/>
</dbReference>
<dbReference type="EMBL" id="JAKROA010000009">
    <property type="protein sequence ID" value="KAL5105090.1"/>
    <property type="molecule type" value="Genomic_DNA"/>
</dbReference>
<sequence>MSLGELGNTVTMPPPPSRGYGAHIALGGIEGGNREPRRTAVGRDQFRCYPAFIPTSTPSSPCPCLASPPRRLPSWITLVLLIAFGEGLPAGCRVGGMQQPQAGIQAAAIIADTHLAIEAERFTGDGDEWLIRKHIRHLSSAKARLVPSATATVSASTGPSHTVPTHKWLCDCEDSRRSSIAASPPSKAFFSSAGRFGGVQHEPVCDDLC</sequence>
<reference evidence="2 3" key="1">
    <citation type="journal article" date="2022" name="Front. Cell. Infect. Microbiol.">
        <title>The Genomes of Two Strains of Taenia crassiceps the Animal Model for the Study of Human Cysticercosis.</title>
        <authorList>
            <person name="Bobes R.J."/>
            <person name="Estrada K."/>
            <person name="Rios-Valencia D.G."/>
            <person name="Calderon-Gallegos A."/>
            <person name="de la Torre P."/>
            <person name="Carrero J.C."/>
            <person name="Sanchez-Flores A."/>
            <person name="Laclette J.P."/>
        </authorList>
    </citation>
    <scope>NUCLEOTIDE SEQUENCE [LARGE SCALE GENOMIC DNA]</scope>
    <source>
        <strain evidence="2">WFUcys</strain>
    </source>
</reference>
<gene>
    <name evidence="1" type="ORF">TcWFU_001096</name>
    <name evidence="2" type="ORF">TcWFU_009655</name>
</gene>
<accession>A0ABR4Q7E8</accession>
<proteinExistence type="predicted"/>
<name>A0ABR4Q7E8_9CEST</name>